<dbReference type="Proteomes" id="UP001479290">
    <property type="component" value="Unassembled WGS sequence"/>
</dbReference>
<keyword evidence="5" id="KW-0325">Glycoprotein</keyword>
<evidence type="ECO:0000256" key="5">
    <source>
        <dbReference type="ARBA" id="ARBA00023180"/>
    </source>
</evidence>
<keyword evidence="7" id="KW-0732">Signal</keyword>
<gene>
    <name evidence="9" type="ORF">ABG768_018676</name>
</gene>
<dbReference type="GO" id="GO:0006955">
    <property type="term" value="P:immune response"/>
    <property type="evidence" value="ECO:0007669"/>
    <property type="project" value="InterPro"/>
</dbReference>
<sequence>MSLLKHLSCHLILTLAIFIGADNANEYYAAQWSKCIYSYPDLRDVVAIVNLYFNKYLIIQFNSTVGRFVGFNEYGIRVAEQWNNGTILQEARTYVDSECRANVLSKDPAVRDKAVKPKVKLSLVKPAGGSHPAVLICSAYEFYPPRIKVSWLRDGKQMTTDVTSVMEMADGDWYYQVHSELAYISKSGEKISCMVEHASSAQRIIIDWDPTLPDSEIIKICIGVSAVVLGIYIVAAGLIYYYNKKSSERTIPH</sequence>
<keyword evidence="2 6" id="KW-0812">Transmembrane</keyword>
<dbReference type="PROSITE" id="PS50835">
    <property type="entry name" value="IG_LIKE"/>
    <property type="match status" value="1"/>
</dbReference>
<feature type="signal peptide" evidence="7">
    <location>
        <begin position="1"/>
        <end position="24"/>
    </location>
</feature>
<keyword evidence="4" id="KW-1015">Disulfide bond</keyword>
<dbReference type="Gene3D" id="3.10.320.10">
    <property type="entry name" value="Class II Histocompatibility Antigen, M Beta Chain, Chain B, domain 1"/>
    <property type="match status" value="1"/>
</dbReference>
<feature type="chain" id="PRO_5043968537" description="Ig-like domain-containing protein" evidence="7">
    <location>
        <begin position="25"/>
        <end position="253"/>
    </location>
</feature>
<dbReference type="GO" id="GO:0019882">
    <property type="term" value="P:antigen processing and presentation"/>
    <property type="evidence" value="ECO:0007669"/>
    <property type="project" value="InterPro"/>
</dbReference>
<dbReference type="SMART" id="SM00921">
    <property type="entry name" value="MHC_II_beta"/>
    <property type="match status" value="1"/>
</dbReference>
<comment type="subcellular location">
    <subcellularLocation>
        <location evidence="1">Membrane</location>
        <topology evidence="1">Single-pass type I membrane protein</topology>
    </subcellularLocation>
</comment>
<dbReference type="Pfam" id="PF07654">
    <property type="entry name" value="C1-set"/>
    <property type="match status" value="1"/>
</dbReference>
<evidence type="ECO:0000313" key="9">
    <source>
        <dbReference type="EMBL" id="KAK9976855.1"/>
    </source>
</evidence>
<dbReference type="Gene3D" id="2.60.40.10">
    <property type="entry name" value="Immunoglobulins"/>
    <property type="match status" value="1"/>
</dbReference>
<keyword evidence="6" id="KW-0472">Membrane</keyword>
<keyword evidence="3 6" id="KW-1133">Transmembrane helix</keyword>
<dbReference type="InterPro" id="IPR011162">
    <property type="entry name" value="MHC_I/II-like_Ag-recog"/>
</dbReference>
<dbReference type="InterPro" id="IPR003597">
    <property type="entry name" value="Ig_C1-set"/>
</dbReference>
<dbReference type="InterPro" id="IPR000353">
    <property type="entry name" value="MHC_II_b_N"/>
</dbReference>
<dbReference type="AlphaFoldDB" id="A0AAW2AW27"/>
<evidence type="ECO:0000313" key="10">
    <source>
        <dbReference type="Proteomes" id="UP001479290"/>
    </source>
</evidence>
<feature type="transmembrane region" description="Helical" evidence="6">
    <location>
        <begin position="222"/>
        <end position="242"/>
    </location>
</feature>
<evidence type="ECO:0000256" key="1">
    <source>
        <dbReference type="ARBA" id="ARBA00004479"/>
    </source>
</evidence>
<comment type="caution">
    <text evidence="9">The sequence shown here is derived from an EMBL/GenBank/DDBJ whole genome shotgun (WGS) entry which is preliminary data.</text>
</comment>
<organism evidence="9 10">
    <name type="scientific">Culter alburnus</name>
    <name type="common">Topmouth culter</name>
    <dbReference type="NCBI Taxonomy" id="194366"/>
    <lineage>
        <taxon>Eukaryota</taxon>
        <taxon>Metazoa</taxon>
        <taxon>Chordata</taxon>
        <taxon>Craniata</taxon>
        <taxon>Vertebrata</taxon>
        <taxon>Euteleostomi</taxon>
        <taxon>Actinopterygii</taxon>
        <taxon>Neopterygii</taxon>
        <taxon>Teleostei</taxon>
        <taxon>Ostariophysi</taxon>
        <taxon>Cypriniformes</taxon>
        <taxon>Xenocyprididae</taxon>
        <taxon>Xenocypridinae</taxon>
        <taxon>Culter</taxon>
    </lineage>
</organism>
<dbReference type="InterPro" id="IPR007110">
    <property type="entry name" value="Ig-like_dom"/>
</dbReference>
<reference evidence="9 10" key="1">
    <citation type="submission" date="2024-05" db="EMBL/GenBank/DDBJ databases">
        <title>A high-quality chromosomal-level genome assembly of Topmouth culter (Culter alburnus).</title>
        <authorList>
            <person name="Zhao H."/>
        </authorList>
    </citation>
    <scope>NUCLEOTIDE SEQUENCE [LARGE SCALE GENOMIC DNA]</scope>
    <source>
        <strain evidence="9">CATC2023</strain>
        <tissue evidence="9">Muscle</tissue>
    </source>
</reference>
<dbReference type="SMART" id="SM00407">
    <property type="entry name" value="IGc1"/>
    <property type="match status" value="1"/>
</dbReference>
<dbReference type="InterPro" id="IPR014745">
    <property type="entry name" value="MHC_II_a/b_N"/>
</dbReference>
<dbReference type="SUPFAM" id="SSF54452">
    <property type="entry name" value="MHC antigen-recognition domain"/>
    <property type="match status" value="1"/>
</dbReference>
<dbReference type="PANTHER" id="PTHR19944:SF99">
    <property type="entry name" value="HLA CLASS II HISTOCOMPATIBILITY ANTIGEN, DRB1 BETA CHAIN"/>
    <property type="match status" value="1"/>
</dbReference>
<dbReference type="Pfam" id="PF00969">
    <property type="entry name" value="MHC_II_beta"/>
    <property type="match status" value="1"/>
</dbReference>
<evidence type="ECO:0000256" key="2">
    <source>
        <dbReference type="ARBA" id="ARBA00022692"/>
    </source>
</evidence>
<evidence type="ECO:0000256" key="7">
    <source>
        <dbReference type="SAM" id="SignalP"/>
    </source>
</evidence>
<accession>A0AAW2AW27</accession>
<dbReference type="InterPro" id="IPR036179">
    <property type="entry name" value="Ig-like_dom_sf"/>
</dbReference>
<name>A0AAW2AW27_CULAL</name>
<dbReference type="InterPro" id="IPR013783">
    <property type="entry name" value="Ig-like_fold"/>
</dbReference>
<dbReference type="SUPFAM" id="SSF48726">
    <property type="entry name" value="Immunoglobulin"/>
    <property type="match status" value="1"/>
</dbReference>
<dbReference type="EMBL" id="JAWDJR010000003">
    <property type="protein sequence ID" value="KAK9976855.1"/>
    <property type="molecule type" value="Genomic_DNA"/>
</dbReference>
<keyword evidence="10" id="KW-1185">Reference proteome</keyword>
<dbReference type="InterPro" id="IPR050160">
    <property type="entry name" value="MHC/Immunoglobulin"/>
</dbReference>
<dbReference type="GO" id="GO:0042613">
    <property type="term" value="C:MHC class II protein complex"/>
    <property type="evidence" value="ECO:0007669"/>
    <property type="project" value="InterPro"/>
</dbReference>
<feature type="domain" description="Ig-like" evidence="8">
    <location>
        <begin position="117"/>
        <end position="205"/>
    </location>
</feature>
<evidence type="ECO:0000256" key="3">
    <source>
        <dbReference type="ARBA" id="ARBA00022989"/>
    </source>
</evidence>
<protein>
    <recommendedName>
        <fullName evidence="8">Ig-like domain-containing protein</fullName>
    </recommendedName>
</protein>
<evidence type="ECO:0000259" key="8">
    <source>
        <dbReference type="PROSITE" id="PS50835"/>
    </source>
</evidence>
<evidence type="ECO:0000256" key="4">
    <source>
        <dbReference type="ARBA" id="ARBA00023157"/>
    </source>
</evidence>
<evidence type="ECO:0000256" key="6">
    <source>
        <dbReference type="SAM" id="Phobius"/>
    </source>
</evidence>
<dbReference type="PANTHER" id="PTHR19944">
    <property type="entry name" value="MHC CLASS II-RELATED"/>
    <property type="match status" value="1"/>
</dbReference>
<proteinExistence type="predicted"/>